<evidence type="ECO:0000256" key="5">
    <source>
        <dbReference type="SAM" id="Phobius"/>
    </source>
</evidence>
<evidence type="ECO:0000256" key="4">
    <source>
        <dbReference type="ARBA" id="ARBA00022679"/>
    </source>
</evidence>
<proteinExistence type="inferred from homology"/>
<evidence type="ECO:0000313" key="7">
    <source>
        <dbReference type="Proteomes" id="UP000502298"/>
    </source>
</evidence>
<keyword evidence="7" id="KW-1185">Reference proteome</keyword>
<keyword evidence="5" id="KW-0812">Transmembrane</keyword>
<dbReference type="PANTHER" id="PTHR43179:SF12">
    <property type="entry name" value="GALACTOFURANOSYLTRANSFERASE GLFT2"/>
    <property type="match status" value="1"/>
</dbReference>
<dbReference type="SUPFAM" id="SSF53448">
    <property type="entry name" value="Nucleotide-diphospho-sugar transferases"/>
    <property type="match status" value="1"/>
</dbReference>
<dbReference type="Pfam" id="PF13641">
    <property type="entry name" value="Glyco_tranf_2_3"/>
    <property type="match status" value="1"/>
</dbReference>
<dbReference type="RefSeq" id="WP_168918264.1">
    <property type="nucleotide sequence ID" value="NZ_CP050804.1"/>
</dbReference>
<feature type="transmembrane region" description="Helical" evidence="5">
    <location>
        <begin position="500"/>
        <end position="517"/>
    </location>
</feature>
<dbReference type="InterPro" id="IPR029044">
    <property type="entry name" value="Nucleotide-diphossugar_trans"/>
</dbReference>
<feature type="transmembrane region" description="Helical" evidence="5">
    <location>
        <begin position="565"/>
        <end position="584"/>
    </location>
</feature>
<feature type="transmembrane region" description="Helical" evidence="5">
    <location>
        <begin position="246"/>
        <end position="267"/>
    </location>
</feature>
<feature type="transmembrane region" description="Helical" evidence="5">
    <location>
        <begin position="529"/>
        <end position="558"/>
    </location>
</feature>
<reference evidence="6 7" key="1">
    <citation type="submission" date="2020-03" db="EMBL/GenBank/DDBJ databases">
        <title>Complete genome of Arcanobacterium buesumensis sp. nov. strain 2701.</title>
        <authorList>
            <person name="Borowiak M."/>
            <person name="Alssahen M."/>
            <person name="Laemmler C."/>
            <person name="Malorny B."/>
            <person name="Hassan A."/>
            <person name="Prenger-Berninghoff E."/>
            <person name="Ploetz M."/>
            <person name="Abdulmawjood A."/>
        </authorList>
    </citation>
    <scope>NUCLEOTIDE SEQUENCE [LARGE SCALE GENOMIC DNA]</scope>
    <source>
        <strain evidence="6 7">2701</strain>
    </source>
</reference>
<name>A0A6H2EMR3_9ACTO</name>
<keyword evidence="4 6" id="KW-0808">Transferase</keyword>
<organism evidence="6 7">
    <name type="scientific">Arcanobacterium buesumense</name>
    <dbReference type="NCBI Taxonomy" id="2722751"/>
    <lineage>
        <taxon>Bacteria</taxon>
        <taxon>Bacillati</taxon>
        <taxon>Actinomycetota</taxon>
        <taxon>Actinomycetes</taxon>
        <taxon>Actinomycetales</taxon>
        <taxon>Actinomycetaceae</taxon>
        <taxon>Arcanobacterium</taxon>
    </lineage>
</organism>
<dbReference type="AlphaFoldDB" id="A0A6H2EMR3"/>
<feature type="transmembrane region" description="Helical" evidence="5">
    <location>
        <begin position="445"/>
        <end position="466"/>
    </location>
</feature>
<keyword evidence="3" id="KW-0328">Glycosyltransferase</keyword>
<comment type="similarity">
    <text evidence="2">Belongs to the glycosyltransferase 2 family.</text>
</comment>
<evidence type="ECO:0000256" key="1">
    <source>
        <dbReference type="ARBA" id="ARBA00004776"/>
    </source>
</evidence>
<keyword evidence="5" id="KW-1133">Transmembrane helix</keyword>
<dbReference type="Gene3D" id="3.90.550.10">
    <property type="entry name" value="Spore Coat Polysaccharide Biosynthesis Protein SpsA, Chain A"/>
    <property type="match status" value="1"/>
</dbReference>
<feature type="transmembrane region" description="Helical" evidence="5">
    <location>
        <begin position="682"/>
        <end position="702"/>
    </location>
</feature>
<feature type="transmembrane region" description="Helical" evidence="5">
    <location>
        <begin position="618"/>
        <end position="638"/>
    </location>
</feature>
<keyword evidence="5" id="KW-0472">Membrane</keyword>
<comment type="pathway">
    <text evidence="1">Cell wall biogenesis; cell wall polysaccharide biosynthesis.</text>
</comment>
<feature type="transmembrane region" description="Helical" evidence="5">
    <location>
        <begin position="714"/>
        <end position="734"/>
    </location>
</feature>
<dbReference type="GO" id="GO:0016757">
    <property type="term" value="F:glycosyltransferase activity"/>
    <property type="evidence" value="ECO:0007669"/>
    <property type="project" value="UniProtKB-KW"/>
</dbReference>
<evidence type="ECO:0000256" key="2">
    <source>
        <dbReference type="ARBA" id="ARBA00006739"/>
    </source>
</evidence>
<dbReference type="Proteomes" id="UP000502298">
    <property type="component" value="Chromosome"/>
</dbReference>
<evidence type="ECO:0000313" key="6">
    <source>
        <dbReference type="EMBL" id="QJC22342.1"/>
    </source>
</evidence>
<sequence>MQEKIRDQVTAIVLSQSRDFPYLAQTLAAIAEQTHKPDRVIIGLEHEAELPFLQRALPMAEVRIVGQQPSLGVAITQLLAEVELTDKWLWIVHADSAPEPSALDFLLRTGETSHQIGAVGPKQVSWDENPRQLLEVGINATRSARRVPEIEAGELDQGQLDYRTDVLAVGSAGMLVRTHAWQHLGGFDPRLGPFGDGLEFSRRLRIAGYRVVVEPRAVVRHGQVSLGQPLVTSFARRRSAQLYNSLLAAPALLVPLLWLGYVVGSIPRALLRLLSKDAAYARAELGAGWATIASLKAVIRGRLRIRAVRQVPRKALKELEAAPWAIQQAKRHSRRAHADARFMAQVPDQFTIKEYAQYRRVSRIGRAIAIVGALGLAGVLFIPVAFNGALSGGDLAYGSQTGLDLIRMALSGWIPAGDGYPGAVDPLWVFAALPLVIFQPLHLTIAQLVTIMLYCALPLVALLAYAALGRVIVGWQARVVLTLVWLVSPPFLDALASGRIAGVVAYIGLTGCAYAIGGSWRGSVRDSGFLAFFAMVSSLASPLFALIIAVIGIGSFVWQKFAWRWIFIPLPALIIHLPGLRYAGWRYLLTMPGNPVSSQADPVDVVSLVPYEVMSWDFPAILAYVLPLMIVVVAVIALGRLTLYGRIRLAWLFAILGLVWALVTTQFAVATMYLWAGFGQELAWISLVMAIACGFAGTRSWLRSSSFGIKHLSVGVVGAALCCGLIATVTHFVLASSQIRQLHPQTATLLPAIGIEDQRAGAKVLSLEPTPAGIEAELWRGYGIELTDRTMVAQARPADSQARDHLGQTVANIMGRSASVAMDLQAHGISLIVVPVSEDFNRVELVGALNAITNISYVSGHEAGDFWRVEPAEDEIIIARAGHAQHVNPSSTDRIVVLGERFSPHWHASINGTEIAGHKRDWQQVFIMPAGSHGELTVTYNDRMHAPLAIGQLVAMIITTIFAVPITRRRWSR</sequence>
<dbReference type="PANTHER" id="PTHR43179">
    <property type="entry name" value="RHAMNOSYLTRANSFERASE WBBL"/>
    <property type="match status" value="1"/>
</dbReference>
<feature type="transmembrane region" description="Helical" evidence="5">
    <location>
        <begin position="420"/>
        <end position="438"/>
    </location>
</feature>
<feature type="transmembrane region" description="Helical" evidence="5">
    <location>
        <begin position="650"/>
        <end position="676"/>
    </location>
</feature>
<dbReference type="KEGG" id="arca:HC352_07340"/>
<feature type="transmembrane region" description="Helical" evidence="5">
    <location>
        <begin position="367"/>
        <end position="386"/>
    </location>
</feature>
<feature type="transmembrane region" description="Helical" evidence="5">
    <location>
        <begin position="279"/>
        <end position="299"/>
    </location>
</feature>
<evidence type="ECO:0000256" key="3">
    <source>
        <dbReference type="ARBA" id="ARBA00022676"/>
    </source>
</evidence>
<feature type="transmembrane region" description="Helical" evidence="5">
    <location>
        <begin position="948"/>
        <end position="967"/>
    </location>
</feature>
<protein>
    <submittedName>
        <fullName evidence="6">Glycosyltransferase</fullName>
    </submittedName>
</protein>
<feature type="transmembrane region" description="Helical" evidence="5">
    <location>
        <begin position="472"/>
        <end position="488"/>
    </location>
</feature>
<dbReference type="EMBL" id="CP050804">
    <property type="protein sequence ID" value="QJC22342.1"/>
    <property type="molecule type" value="Genomic_DNA"/>
</dbReference>
<accession>A0A6H2EMR3</accession>
<gene>
    <name evidence="6" type="ORF">HC352_07340</name>
</gene>